<reference evidence="3" key="2">
    <citation type="submission" date="2020-09" db="EMBL/GenBank/DDBJ databases">
        <authorList>
            <person name="Sun Q."/>
            <person name="Kim S."/>
        </authorList>
    </citation>
    <scope>NUCLEOTIDE SEQUENCE</scope>
    <source>
        <strain evidence="3">KCTC 12870</strain>
    </source>
</reference>
<feature type="signal peptide" evidence="2">
    <location>
        <begin position="1"/>
        <end position="27"/>
    </location>
</feature>
<evidence type="ECO:0000256" key="2">
    <source>
        <dbReference type="SAM" id="SignalP"/>
    </source>
</evidence>
<gene>
    <name evidence="3" type="ORF">GCM10007047_03350</name>
</gene>
<feature type="region of interest" description="Disordered" evidence="1">
    <location>
        <begin position="144"/>
        <end position="177"/>
    </location>
</feature>
<accession>A0A8J3D908</accession>
<feature type="compositionally biased region" description="Polar residues" evidence="1">
    <location>
        <begin position="144"/>
        <end position="156"/>
    </location>
</feature>
<protein>
    <submittedName>
        <fullName evidence="3">Uncharacterized protein</fullName>
    </submittedName>
</protein>
<evidence type="ECO:0000256" key="1">
    <source>
        <dbReference type="SAM" id="MobiDB-lite"/>
    </source>
</evidence>
<dbReference type="Proteomes" id="UP000642829">
    <property type="component" value="Unassembled WGS sequence"/>
</dbReference>
<keyword evidence="2" id="KW-0732">Signal</keyword>
<dbReference type="AlphaFoldDB" id="A0A8J3D908"/>
<feature type="chain" id="PRO_5035275403" evidence="2">
    <location>
        <begin position="28"/>
        <end position="193"/>
    </location>
</feature>
<keyword evidence="4" id="KW-1185">Reference proteome</keyword>
<reference evidence="3" key="1">
    <citation type="journal article" date="2014" name="Int. J. Syst. Evol. Microbiol.">
        <title>Complete genome sequence of Corynebacterium casei LMG S-19264T (=DSM 44701T), isolated from a smear-ripened cheese.</title>
        <authorList>
            <consortium name="US DOE Joint Genome Institute (JGI-PGF)"/>
            <person name="Walter F."/>
            <person name="Albersmeier A."/>
            <person name="Kalinowski J."/>
            <person name="Ruckert C."/>
        </authorList>
    </citation>
    <scope>NUCLEOTIDE SEQUENCE</scope>
    <source>
        <strain evidence="3">KCTC 12870</strain>
    </source>
</reference>
<organism evidence="3 4">
    <name type="scientific">Cerasicoccus arenae</name>
    <dbReference type="NCBI Taxonomy" id="424488"/>
    <lineage>
        <taxon>Bacteria</taxon>
        <taxon>Pseudomonadati</taxon>
        <taxon>Verrucomicrobiota</taxon>
        <taxon>Opitutia</taxon>
        <taxon>Puniceicoccales</taxon>
        <taxon>Cerasicoccaceae</taxon>
        <taxon>Cerasicoccus</taxon>
    </lineage>
</organism>
<name>A0A8J3D908_9BACT</name>
<proteinExistence type="predicted"/>
<evidence type="ECO:0000313" key="3">
    <source>
        <dbReference type="EMBL" id="GHB91788.1"/>
    </source>
</evidence>
<evidence type="ECO:0000313" key="4">
    <source>
        <dbReference type="Proteomes" id="UP000642829"/>
    </source>
</evidence>
<dbReference type="RefSeq" id="WP_189511218.1">
    <property type="nucleotide sequence ID" value="NZ_BMXG01000002.1"/>
</dbReference>
<dbReference type="EMBL" id="BMXG01000002">
    <property type="protein sequence ID" value="GHB91788.1"/>
    <property type="molecule type" value="Genomic_DNA"/>
</dbReference>
<comment type="caution">
    <text evidence="3">The sequence shown here is derived from an EMBL/GenBank/DDBJ whole genome shotgun (WGS) entry which is preliminary data.</text>
</comment>
<sequence>MIAPRIFSSRVLILAPLIALAPSLSHAALDEARESLLRNSPFVQWQPPRQEIKAPPAVAPVGNLSREVDFKGILKIEDETFINLFDKVENRSVLLGLNESKDSARFKVVSYNSEGDRSIVLQAGNGQKETIYLASSDGVSIPTATAQPARPTSPQTIGVDRTTPAILNRTSSEPNTNRRRRVIPRRVNSNSGG</sequence>